<evidence type="ECO:0000313" key="2">
    <source>
        <dbReference type="EMBL" id="KZV24116.1"/>
    </source>
</evidence>
<name>A0A2Z7ARU5_9LAMI</name>
<protein>
    <submittedName>
        <fullName evidence="2">Vacuolar protein sorting-associated protein 13B-like</fullName>
    </submittedName>
</protein>
<sequence length="194" mass="21851">MLNQQESSPKSWKRTAQSTARNSAALRSRLSSKQPPKLVGKERSFQEVSNATKNSKNGGRNQREMAIESDVDWAVKMRIRPPELETSICDAKYHVSLHIDFTTRNINMSIPKAVYRSSIRTSNQLKSQSDLTRARHQQSAEVCFLTGSRKAQPMLSGSSNLPKQLASQLKTKQNLLTAYCQGSILLTTTQHRLY</sequence>
<evidence type="ECO:0000256" key="1">
    <source>
        <dbReference type="SAM" id="MobiDB-lite"/>
    </source>
</evidence>
<feature type="compositionally biased region" description="Polar residues" evidence="1">
    <location>
        <begin position="46"/>
        <end position="60"/>
    </location>
</feature>
<evidence type="ECO:0000313" key="3">
    <source>
        <dbReference type="Proteomes" id="UP000250235"/>
    </source>
</evidence>
<dbReference type="AlphaFoldDB" id="A0A2Z7ARU5"/>
<feature type="compositionally biased region" description="Low complexity" evidence="1">
    <location>
        <begin position="18"/>
        <end position="32"/>
    </location>
</feature>
<proteinExistence type="predicted"/>
<feature type="compositionally biased region" description="Polar residues" evidence="1">
    <location>
        <begin position="1"/>
        <end position="17"/>
    </location>
</feature>
<accession>A0A2Z7ARU5</accession>
<keyword evidence="3" id="KW-1185">Reference proteome</keyword>
<dbReference type="Proteomes" id="UP000250235">
    <property type="component" value="Unassembled WGS sequence"/>
</dbReference>
<gene>
    <name evidence="2" type="ORF">F511_07240</name>
</gene>
<reference evidence="2 3" key="1">
    <citation type="journal article" date="2015" name="Proc. Natl. Acad. Sci. U.S.A.">
        <title>The resurrection genome of Boea hygrometrica: A blueprint for survival of dehydration.</title>
        <authorList>
            <person name="Xiao L."/>
            <person name="Yang G."/>
            <person name="Zhang L."/>
            <person name="Yang X."/>
            <person name="Zhao S."/>
            <person name="Ji Z."/>
            <person name="Zhou Q."/>
            <person name="Hu M."/>
            <person name="Wang Y."/>
            <person name="Chen M."/>
            <person name="Xu Y."/>
            <person name="Jin H."/>
            <person name="Xiao X."/>
            <person name="Hu G."/>
            <person name="Bao F."/>
            <person name="Hu Y."/>
            <person name="Wan P."/>
            <person name="Li L."/>
            <person name="Deng X."/>
            <person name="Kuang T."/>
            <person name="Xiang C."/>
            <person name="Zhu J.K."/>
            <person name="Oliver M.J."/>
            <person name="He Y."/>
        </authorList>
    </citation>
    <scope>NUCLEOTIDE SEQUENCE [LARGE SCALE GENOMIC DNA]</scope>
    <source>
        <strain evidence="3">cv. XS01</strain>
    </source>
</reference>
<dbReference type="EMBL" id="KV012912">
    <property type="protein sequence ID" value="KZV24116.1"/>
    <property type="molecule type" value="Genomic_DNA"/>
</dbReference>
<organism evidence="2 3">
    <name type="scientific">Dorcoceras hygrometricum</name>
    <dbReference type="NCBI Taxonomy" id="472368"/>
    <lineage>
        <taxon>Eukaryota</taxon>
        <taxon>Viridiplantae</taxon>
        <taxon>Streptophyta</taxon>
        <taxon>Embryophyta</taxon>
        <taxon>Tracheophyta</taxon>
        <taxon>Spermatophyta</taxon>
        <taxon>Magnoliopsida</taxon>
        <taxon>eudicotyledons</taxon>
        <taxon>Gunneridae</taxon>
        <taxon>Pentapetalae</taxon>
        <taxon>asterids</taxon>
        <taxon>lamiids</taxon>
        <taxon>Lamiales</taxon>
        <taxon>Gesneriaceae</taxon>
        <taxon>Didymocarpoideae</taxon>
        <taxon>Trichosporeae</taxon>
        <taxon>Loxocarpinae</taxon>
        <taxon>Dorcoceras</taxon>
    </lineage>
</organism>
<feature type="region of interest" description="Disordered" evidence="1">
    <location>
        <begin position="1"/>
        <end position="61"/>
    </location>
</feature>